<feature type="transmembrane region" description="Helical" evidence="2">
    <location>
        <begin position="423"/>
        <end position="444"/>
    </location>
</feature>
<evidence type="ECO:0000313" key="4">
    <source>
        <dbReference type="Proteomes" id="UP000653674"/>
    </source>
</evidence>
<feature type="transmembrane region" description="Helical" evidence="2">
    <location>
        <begin position="188"/>
        <end position="206"/>
    </location>
</feature>
<feature type="transmembrane region" description="Helical" evidence="2">
    <location>
        <begin position="312"/>
        <end position="331"/>
    </location>
</feature>
<organism evidence="3 4">
    <name type="scientific">Planosporangium flavigriseum</name>
    <dbReference type="NCBI Taxonomy" id="373681"/>
    <lineage>
        <taxon>Bacteria</taxon>
        <taxon>Bacillati</taxon>
        <taxon>Actinomycetota</taxon>
        <taxon>Actinomycetes</taxon>
        <taxon>Micromonosporales</taxon>
        <taxon>Micromonosporaceae</taxon>
        <taxon>Planosporangium</taxon>
    </lineage>
</organism>
<feature type="transmembrane region" description="Helical" evidence="2">
    <location>
        <begin position="372"/>
        <end position="389"/>
    </location>
</feature>
<keyword evidence="2" id="KW-0472">Membrane</keyword>
<evidence type="ECO:0008006" key="5">
    <source>
        <dbReference type="Google" id="ProtNLM"/>
    </source>
</evidence>
<feature type="compositionally biased region" description="Polar residues" evidence="1">
    <location>
        <begin position="467"/>
        <end position="479"/>
    </location>
</feature>
<keyword evidence="4" id="KW-1185">Reference proteome</keyword>
<dbReference type="Proteomes" id="UP000653674">
    <property type="component" value="Unassembled WGS sequence"/>
</dbReference>
<keyword evidence="2" id="KW-0812">Transmembrane</keyword>
<name>A0A8J3LWB2_9ACTN</name>
<feature type="transmembrane region" description="Helical" evidence="2">
    <location>
        <begin position="343"/>
        <end position="360"/>
    </location>
</feature>
<keyword evidence="2" id="KW-1133">Transmembrane helix</keyword>
<dbReference type="InterPro" id="IPR018674">
    <property type="entry name" value="DUF2142_membrane"/>
</dbReference>
<proteinExistence type="predicted"/>
<dbReference type="Pfam" id="PF09913">
    <property type="entry name" value="DUF2142"/>
    <property type="match status" value="1"/>
</dbReference>
<evidence type="ECO:0000256" key="2">
    <source>
        <dbReference type="SAM" id="Phobius"/>
    </source>
</evidence>
<dbReference type="RefSeq" id="WP_168077259.1">
    <property type="nucleotide sequence ID" value="NZ_BAAAQJ010000007.1"/>
</dbReference>
<feature type="transmembrane region" description="Helical" evidence="2">
    <location>
        <begin position="142"/>
        <end position="158"/>
    </location>
</feature>
<feature type="transmembrane region" description="Helical" evidence="2">
    <location>
        <begin position="86"/>
        <end position="108"/>
    </location>
</feature>
<comment type="caution">
    <text evidence="3">The sequence shown here is derived from an EMBL/GenBank/DDBJ whole genome shotgun (WGS) entry which is preliminary data.</text>
</comment>
<feature type="transmembrane region" description="Helical" evidence="2">
    <location>
        <begin position="288"/>
        <end position="305"/>
    </location>
</feature>
<evidence type="ECO:0000313" key="3">
    <source>
        <dbReference type="EMBL" id="GIG74751.1"/>
    </source>
</evidence>
<reference evidence="3" key="1">
    <citation type="submission" date="2021-01" db="EMBL/GenBank/DDBJ databases">
        <title>Whole genome shotgun sequence of Planosporangium flavigriseum NBRC 105377.</title>
        <authorList>
            <person name="Komaki H."/>
            <person name="Tamura T."/>
        </authorList>
    </citation>
    <scope>NUCLEOTIDE SEQUENCE</scope>
    <source>
        <strain evidence="3">NBRC 105377</strain>
    </source>
</reference>
<accession>A0A8J3LWB2</accession>
<evidence type="ECO:0000256" key="1">
    <source>
        <dbReference type="SAM" id="MobiDB-lite"/>
    </source>
</evidence>
<sequence>MSHALRACQVASGDIMPELAPRGAYQSVPKNLRSEHCPLEPRACQADLHGPQTPIRFANSAGRYNPFYYAMVGAPLKIWPTMKGVVLARLISAARAAALLAAALVSVVSYSRYRFMLGALLFGATPIAINMAGAINPSGLEIAAGIAFFASAIPLLVGSAREHPPTWLVCVTVVSAVILVMVRSGGPIWLALGGLALLLPLTPRTVRQVLRPVAVRWGVLVLVVAGIASALWILIMKPGEIVGVSPFALLNRGQLFIGELMTWPSLTQQLVGITGWLDTAMWPPAYQFWQYPAAALLLVALLVGSGLDRVRLLVVVGGTIAAAAILDMSAVNKVGFWFAQGRYLLPTLSGALLLAAWIIERRGAITAAYARLSSRLAVVVTLPIQLHALQVTMARYQQGIPRSSPPPNLSSYNPLVGSWHPQVGSLLPLLCSVSGLVLLGVLCWRLAAGSARPSVTDHAEGVPGEGSDSSGRENLSGQPKLSAFGTAPAQ</sequence>
<feature type="region of interest" description="Disordered" evidence="1">
    <location>
        <begin position="454"/>
        <end position="490"/>
    </location>
</feature>
<dbReference type="AlphaFoldDB" id="A0A8J3LWB2"/>
<feature type="transmembrane region" description="Helical" evidence="2">
    <location>
        <begin position="213"/>
        <end position="235"/>
    </location>
</feature>
<gene>
    <name evidence="3" type="ORF">Pfl04_31550</name>
</gene>
<dbReference type="EMBL" id="BONU01000022">
    <property type="protein sequence ID" value="GIG74751.1"/>
    <property type="molecule type" value="Genomic_DNA"/>
</dbReference>
<protein>
    <recommendedName>
        <fullName evidence="5">DUF2142 domain-containing protein</fullName>
    </recommendedName>
</protein>
<feature type="transmembrane region" description="Helical" evidence="2">
    <location>
        <begin position="115"/>
        <end position="136"/>
    </location>
</feature>